<accession>A0ACD1DXV5</accession>
<dbReference type="EMBL" id="CP074691">
    <property type="protein sequence ID" value="QVL37031.1"/>
    <property type="molecule type" value="Genomic_DNA"/>
</dbReference>
<sequence length="544" mass="60723">MKVPTYKRQTAAPTALPDVGLTSRPYLPNAPGPEAFGAGFGQALSQAGWQLGQVAERIQAEEDATRVVEAQNALSAWERSFFNDPESGIFSRKNMDVVGLYDEAAKVYEEKVKELTGTLLNDRQRMAFSRSASGSMNAKLDAAARHEAAQRQSWMAETAKQTMAVKLDDIAANYGDGAIVEAALADVRGSIEALFPGMGGEFVDTATARFVSSAHLARIDAALKADDPDLALTIFDANEEAIDGTKRAAVKADIDQAQMLRWTQEESESVWRRFGLKGEEAALKHIREGYEGDRESKLMTAVQARYVDERRIQSQRESDAYDALYDRVASAGSYGEAVAAIEASGLKRRHRDTLRRLAEETFGVEVRLPKTDPEAAMEIQGHLDNRDLFNAYPTWRQFYAEFGDKLSHAERNRYNAMYQEAEKGTPPAVVYSVQSGMNKLLDDAEIKSPKERVRFVESAQSHLAYEERRLGRPLSASEQMDLLEGLTKKHLLERKSWWIGPKTPGYKIPAGYEFNAEFNRQVRVDEDGVVWDLNGMPIGRYREE</sequence>
<evidence type="ECO:0000313" key="2">
    <source>
        <dbReference type="Proteomes" id="UP000682204"/>
    </source>
</evidence>
<dbReference type="Proteomes" id="UP000682204">
    <property type="component" value="Chromosome"/>
</dbReference>
<gene>
    <name evidence="1" type="ORF">KIH16_04480</name>
</gene>
<name>A0ACD1DXV5_9BACT</name>
<evidence type="ECO:0000313" key="1">
    <source>
        <dbReference type="EMBL" id="QVL37031.1"/>
    </source>
</evidence>
<reference evidence="1" key="1">
    <citation type="submission" date="2021-05" db="EMBL/GenBank/DDBJ databases">
        <title>An isolated secondary fermenter in methanogenic hydrocarbon-degrading communities.</title>
        <authorList>
            <person name="Liu Y.-F."/>
            <person name="Liu Z.-l."/>
        </authorList>
    </citation>
    <scope>NUCLEOTIDE SEQUENCE</scope>
    <source>
        <strain evidence="1">L-13</strain>
    </source>
</reference>
<protein>
    <submittedName>
        <fullName evidence="1">Uncharacterized protein</fullName>
    </submittedName>
</protein>
<proteinExistence type="predicted"/>
<keyword evidence="2" id="KW-1185">Reference proteome</keyword>
<organism evidence="1 2">
    <name type="scientific">Aminirod propionatiphilus</name>
    <dbReference type="NCBI Taxonomy" id="3415223"/>
    <lineage>
        <taxon>Bacteria</taxon>
        <taxon>Thermotogati</taxon>
        <taxon>Synergistota</taxon>
        <taxon>Synergistia</taxon>
        <taxon>Synergistales</taxon>
        <taxon>Aminiphilaceae</taxon>
        <taxon>Aminirod</taxon>
    </lineage>
</organism>